<evidence type="ECO:0000256" key="1">
    <source>
        <dbReference type="ARBA" id="ARBA00004370"/>
    </source>
</evidence>
<dbReference type="OMA" id="EFIVQYF"/>
<dbReference type="Pfam" id="PF01490">
    <property type="entry name" value="Aa_trans"/>
    <property type="match status" value="1"/>
</dbReference>
<dbReference type="PaxDb" id="55529-EKX51097"/>
<dbReference type="STRING" id="905079.L1JRL6"/>
<evidence type="ECO:0000259" key="7">
    <source>
        <dbReference type="Pfam" id="PF01490"/>
    </source>
</evidence>
<keyword evidence="4 6" id="KW-0472">Membrane</keyword>
<evidence type="ECO:0000256" key="4">
    <source>
        <dbReference type="ARBA" id="ARBA00023136"/>
    </source>
</evidence>
<evidence type="ECO:0000256" key="3">
    <source>
        <dbReference type="ARBA" id="ARBA00022989"/>
    </source>
</evidence>
<organism evidence="8">
    <name type="scientific">Guillardia theta (strain CCMP2712)</name>
    <name type="common">Cryptophyte</name>
    <dbReference type="NCBI Taxonomy" id="905079"/>
    <lineage>
        <taxon>Eukaryota</taxon>
        <taxon>Cryptophyceae</taxon>
        <taxon>Pyrenomonadales</taxon>
        <taxon>Geminigeraceae</taxon>
        <taxon>Guillardia</taxon>
    </lineage>
</organism>
<dbReference type="PANTHER" id="PTHR16189">
    <property type="entry name" value="TRANSMEMBRANE PROTEIN 104-RELATED"/>
    <property type="match status" value="1"/>
</dbReference>
<keyword evidence="2 6" id="KW-0812">Transmembrane</keyword>
<dbReference type="RefSeq" id="XP_005838077.1">
    <property type="nucleotide sequence ID" value="XM_005838020.1"/>
</dbReference>
<feature type="transmembrane region" description="Helical" evidence="6">
    <location>
        <begin position="419"/>
        <end position="439"/>
    </location>
</feature>
<protein>
    <recommendedName>
        <fullName evidence="7">Amino acid transporter transmembrane domain-containing protein</fullName>
    </recommendedName>
</protein>
<reference evidence="10" key="2">
    <citation type="submission" date="2012-11" db="EMBL/GenBank/DDBJ databases">
        <authorList>
            <person name="Kuo A."/>
            <person name="Curtis B.A."/>
            <person name="Tanifuji G."/>
            <person name="Burki F."/>
            <person name="Gruber A."/>
            <person name="Irimia M."/>
            <person name="Maruyama S."/>
            <person name="Arias M.C."/>
            <person name="Ball S.G."/>
            <person name="Gile G.H."/>
            <person name="Hirakawa Y."/>
            <person name="Hopkins J.F."/>
            <person name="Rensing S.A."/>
            <person name="Schmutz J."/>
            <person name="Symeonidi A."/>
            <person name="Elias M."/>
            <person name="Eveleigh R.J."/>
            <person name="Herman E.K."/>
            <person name="Klute M.J."/>
            <person name="Nakayama T."/>
            <person name="Obornik M."/>
            <person name="Reyes-Prieto A."/>
            <person name="Armbrust E.V."/>
            <person name="Aves S.J."/>
            <person name="Beiko R.G."/>
            <person name="Coutinho P."/>
            <person name="Dacks J.B."/>
            <person name="Durnford D.G."/>
            <person name="Fast N.M."/>
            <person name="Green B.R."/>
            <person name="Grisdale C."/>
            <person name="Hempe F."/>
            <person name="Henrissat B."/>
            <person name="Hoppner M.P."/>
            <person name="Ishida K.-I."/>
            <person name="Kim E."/>
            <person name="Koreny L."/>
            <person name="Kroth P.G."/>
            <person name="Liu Y."/>
            <person name="Malik S.-B."/>
            <person name="Maier U.G."/>
            <person name="McRose D."/>
            <person name="Mock T."/>
            <person name="Neilson J.A."/>
            <person name="Onodera N.T."/>
            <person name="Poole A.M."/>
            <person name="Pritham E.J."/>
            <person name="Richards T.A."/>
            <person name="Rocap G."/>
            <person name="Roy S.W."/>
            <person name="Sarai C."/>
            <person name="Schaack S."/>
            <person name="Shirato S."/>
            <person name="Slamovits C.H."/>
            <person name="Spencer D.F."/>
            <person name="Suzuki S."/>
            <person name="Worden A.Z."/>
            <person name="Zauner S."/>
            <person name="Barry K."/>
            <person name="Bell C."/>
            <person name="Bharti A.K."/>
            <person name="Crow J.A."/>
            <person name="Grimwood J."/>
            <person name="Kramer R."/>
            <person name="Lindquist E."/>
            <person name="Lucas S."/>
            <person name="Salamov A."/>
            <person name="McFadden G.I."/>
            <person name="Lane C.E."/>
            <person name="Keeling P.J."/>
            <person name="Gray M.W."/>
            <person name="Grigoriev I.V."/>
            <person name="Archibald J.M."/>
        </authorList>
    </citation>
    <scope>NUCLEOTIDE SEQUENCE</scope>
    <source>
        <strain evidence="10">CCMP2712</strain>
    </source>
</reference>
<dbReference type="EMBL" id="JH992976">
    <property type="protein sequence ID" value="EKX51097.1"/>
    <property type="molecule type" value="Genomic_DNA"/>
</dbReference>
<dbReference type="EnsemblProtists" id="EKX51097">
    <property type="protein sequence ID" value="EKX51097"/>
    <property type="gene ID" value="GUITHDRAFT_103016"/>
</dbReference>
<sequence>MLRARNDPATVLGDREVWSEEPGSQEPRPEEEGLDDVFDALRTSRSEVGEDEDQFDEGTPLEEEGIALRSSSSLGCKTISFRGSVVLTVNNISGAGMLTLPQVFQQSGWVLPILTFGLICVASSLAATFLTDSIARIPGNSRFDRRIEFACVFEEFFGKRMKRTAQIMLIICLFSQILSGIIATSQVVDSLVVFVNPTRSTYALQVLPEFKILKWTAPDQPQAELSNFAGSGSTPPPVIPVCTGSDAVPFQQGDSGLVITLGYLLLFIFLTPFSYRTLDESIGSQKFAFVLLIAFTITFITQFLSEGLVLRRVPAFGDSYRFIVMVPSWLNEKRRDVSVNKTIWTSTALSTVLYIIVGLLGGLAYDQIQGNFLNSLASHCNPAWVRLSSFMFAIICVGLSVPIYCIMTRYSLLVGEICGEGWAFFWTVFFPWLFAWMFYNGGAFNNIVSWSGLLNNGPINFVLPLLVSLKAFDFSMQEIASRTPSSRKDDTSVDTNSESFSWRSPSHYLESRTIVKPLPKCMQVPPYLAVLNLPSSSHL</sequence>
<keyword evidence="10" id="KW-1185">Reference proteome</keyword>
<comment type="subcellular location">
    <subcellularLocation>
        <location evidence="1">Membrane</location>
    </subcellularLocation>
</comment>
<evidence type="ECO:0000313" key="9">
    <source>
        <dbReference type="EnsemblProtists" id="EKX51097"/>
    </source>
</evidence>
<feature type="transmembrane region" description="Helical" evidence="6">
    <location>
        <begin position="287"/>
        <end position="305"/>
    </location>
</feature>
<keyword evidence="3 6" id="KW-1133">Transmembrane helix</keyword>
<feature type="region of interest" description="Disordered" evidence="5">
    <location>
        <begin position="1"/>
        <end position="35"/>
    </location>
</feature>
<dbReference type="PANTHER" id="PTHR16189:SF3">
    <property type="entry name" value="AMINO ACID TRANSPORTER TRANSMEMBRANE DOMAIN-CONTAINING PROTEIN"/>
    <property type="match status" value="1"/>
</dbReference>
<feature type="transmembrane region" description="Helical" evidence="6">
    <location>
        <begin position="109"/>
        <end position="130"/>
    </location>
</feature>
<accession>L1JRL6</accession>
<feature type="transmembrane region" description="Helical" evidence="6">
    <location>
        <begin position="167"/>
        <end position="188"/>
    </location>
</feature>
<dbReference type="OrthoDB" id="294541at2759"/>
<feature type="transmembrane region" description="Helical" evidence="6">
    <location>
        <begin position="256"/>
        <end position="275"/>
    </location>
</feature>
<name>L1JRL6_GUITC</name>
<dbReference type="GO" id="GO:0016020">
    <property type="term" value="C:membrane"/>
    <property type="evidence" value="ECO:0007669"/>
    <property type="project" value="UniProtKB-SubCell"/>
</dbReference>
<evidence type="ECO:0000256" key="2">
    <source>
        <dbReference type="ARBA" id="ARBA00022692"/>
    </source>
</evidence>
<gene>
    <name evidence="8" type="ORF">GUITHDRAFT_103016</name>
</gene>
<feature type="domain" description="Amino acid transporter transmembrane" evidence="7">
    <location>
        <begin position="78"/>
        <end position="195"/>
    </location>
</feature>
<dbReference type="HOGENOM" id="CLU_034701_0_0_1"/>
<evidence type="ECO:0000256" key="5">
    <source>
        <dbReference type="SAM" id="MobiDB-lite"/>
    </source>
</evidence>
<proteinExistence type="predicted"/>
<feature type="transmembrane region" description="Helical" evidence="6">
    <location>
        <begin position="342"/>
        <end position="364"/>
    </location>
</feature>
<evidence type="ECO:0000256" key="6">
    <source>
        <dbReference type="SAM" id="Phobius"/>
    </source>
</evidence>
<reference evidence="8 10" key="1">
    <citation type="journal article" date="2012" name="Nature">
        <title>Algal genomes reveal evolutionary mosaicism and the fate of nucleomorphs.</title>
        <authorList>
            <consortium name="DOE Joint Genome Institute"/>
            <person name="Curtis B.A."/>
            <person name="Tanifuji G."/>
            <person name="Burki F."/>
            <person name="Gruber A."/>
            <person name="Irimia M."/>
            <person name="Maruyama S."/>
            <person name="Arias M.C."/>
            <person name="Ball S.G."/>
            <person name="Gile G.H."/>
            <person name="Hirakawa Y."/>
            <person name="Hopkins J.F."/>
            <person name="Kuo A."/>
            <person name="Rensing S.A."/>
            <person name="Schmutz J."/>
            <person name="Symeonidi A."/>
            <person name="Elias M."/>
            <person name="Eveleigh R.J."/>
            <person name="Herman E.K."/>
            <person name="Klute M.J."/>
            <person name="Nakayama T."/>
            <person name="Obornik M."/>
            <person name="Reyes-Prieto A."/>
            <person name="Armbrust E.V."/>
            <person name="Aves S.J."/>
            <person name="Beiko R.G."/>
            <person name="Coutinho P."/>
            <person name="Dacks J.B."/>
            <person name="Durnford D.G."/>
            <person name="Fast N.M."/>
            <person name="Green B.R."/>
            <person name="Grisdale C.J."/>
            <person name="Hempel F."/>
            <person name="Henrissat B."/>
            <person name="Hoppner M.P."/>
            <person name="Ishida K."/>
            <person name="Kim E."/>
            <person name="Koreny L."/>
            <person name="Kroth P.G."/>
            <person name="Liu Y."/>
            <person name="Malik S.B."/>
            <person name="Maier U.G."/>
            <person name="McRose D."/>
            <person name="Mock T."/>
            <person name="Neilson J.A."/>
            <person name="Onodera N.T."/>
            <person name="Poole A.M."/>
            <person name="Pritham E.J."/>
            <person name="Richards T.A."/>
            <person name="Rocap G."/>
            <person name="Roy S.W."/>
            <person name="Sarai C."/>
            <person name="Schaack S."/>
            <person name="Shirato S."/>
            <person name="Slamovits C.H."/>
            <person name="Spencer D.F."/>
            <person name="Suzuki S."/>
            <person name="Worden A.Z."/>
            <person name="Zauner S."/>
            <person name="Barry K."/>
            <person name="Bell C."/>
            <person name="Bharti A.K."/>
            <person name="Crow J.A."/>
            <person name="Grimwood J."/>
            <person name="Kramer R."/>
            <person name="Lindquist E."/>
            <person name="Lucas S."/>
            <person name="Salamov A."/>
            <person name="McFadden G.I."/>
            <person name="Lane C.E."/>
            <person name="Keeling P.J."/>
            <person name="Gray M.W."/>
            <person name="Grigoriev I.V."/>
            <person name="Archibald J.M."/>
        </authorList>
    </citation>
    <scope>NUCLEOTIDE SEQUENCE</scope>
    <source>
        <strain evidence="8 10">CCMP2712</strain>
    </source>
</reference>
<evidence type="ECO:0000313" key="8">
    <source>
        <dbReference type="EMBL" id="EKX51097.1"/>
    </source>
</evidence>
<dbReference type="eggNOG" id="ENOG502QSDW">
    <property type="taxonomic scope" value="Eukaryota"/>
</dbReference>
<dbReference type="InterPro" id="IPR013057">
    <property type="entry name" value="AA_transpt_TM"/>
</dbReference>
<dbReference type="GeneID" id="17307972"/>
<evidence type="ECO:0000313" key="10">
    <source>
        <dbReference type="Proteomes" id="UP000011087"/>
    </source>
</evidence>
<dbReference type="Proteomes" id="UP000011087">
    <property type="component" value="Unassembled WGS sequence"/>
</dbReference>
<feature type="transmembrane region" description="Helical" evidence="6">
    <location>
        <begin position="384"/>
        <end position="407"/>
    </location>
</feature>
<dbReference type="AlphaFoldDB" id="L1JRL6"/>
<reference evidence="9" key="3">
    <citation type="submission" date="2015-06" db="UniProtKB">
        <authorList>
            <consortium name="EnsemblProtists"/>
        </authorList>
    </citation>
    <scope>IDENTIFICATION</scope>
</reference>
<dbReference type="KEGG" id="gtt:GUITHDRAFT_103016"/>